<dbReference type="STRING" id="742152.A0A2H3IU13"/>
<dbReference type="SUPFAM" id="SSF52402">
    <property type="entry name" value="Adenine nucleotide alpha hydrolases-like"/>
    <property type="match status" value="1"/>
</dbReference>
<dbReference type="Gene3D" id="3.60.20.10">
    <property type="entry name" value="Glutamine Phosphoribosylpyrophosphate, subunit 1, domain 1"/>
    <property type="match status" value="1"/>
</dbReference>
<dbReference type="CDD" id="cd01991">
    <property type="entry name" value="Asn_synthase_B_C"/>
    <property type="match status" value="1"/>
</dbReference>
<feature type="region of interest" description="Disordered" evidence="4">
    <location>
        <begin position="530"/>
        <end position="553"/>
    </location>
</feature>
<dbReference type="InterPro" id="IPR017932">
    <property type="entry name" value="GATase_2_dom"/>
</dbReference>
<dbReference type="InterPro" id="IPR029055">
    <property type="entry name" value="Ntn_hydrolases_N"/>
</dbReference>
<dbReference type="OMA" id="SVYESCP"/>
<keyword evidence="1" id="KW-0028">Amino-acid biosynthesis</keyword>
<reference evidence="6 7" key="1">
    <citation type="journal article" date="2012" name="Science">
        <title>The Paleozoic origin of enzymatic lignin decomposition reconstructed from 31 fungal genomes.</title>
        <authorList>
            <person name="Floudas D."/>
            <person name="Binder M."/>
            <person name="Riley R."/>
            <person name="Barry K."/>
            <person name="Blanchette R.A."/>
            <person name="Henrissat B."/>
            <person name="Martinez A.T."/>
            <person name="Otillar R."/>
            <person name="Spatafora J.W."/>
            <person name="Yadav J.S."/>
            <person name="Aerts A."/>
            <person name="Benoit I."/>
            <person name="Boyd A."/>
            <person name="Carlson A."/>
            <person name="Copeland A."/>
            <person name="Coutinho P.M."/>
            <person name="de Vries R.P."/>
            <person name="Ferreira P."/>
            <person name="Findley K."/>
            <person name="Foster B."/>
            <person name="Gaskell J."/>
            <person name="Glotzer D."/>
            <person name="Gorecki P."/>
            <person name="Heitman J."/>
            <person name="Hesse C."/>
            <person name="Hori C."/>
            <person name="Igarashi K."/>
            <person name="Jurgens J.A."/>
            <person name="Kallen N."/>
            <person name="Kersten P."/>
            <person name="Kohler A."/>
            <person name="Kuees U."/>
            <person name="Kumar T.K.A."/>
            <person name="Kuo A."/>
            <person name="LaButti K."/>
            <person name="Larrondo L.F."/>
            <person name="Lindquist E."/>
            <person name="Ling A."/>
            <person name="Lombard V."/>
            <person name="Lucas S."/>
            <person name="Lundell T."/>
            <person name="Martin R."/>
            <person name="McLaughlin D.J."/>
            <person name="Morgenstern I."/>
            <person name="Morin E."/>
            <person name="Murat C."/>
            <person name="Nagy L.G."/>
            <person name="Nolan M."/>
            <person name="Ohm R.A."/>
            <person name="Patyshakuliyeva A."/>
            <person name="Rokas A."/>
            <person name="Ruiz-Duenas F.J."/>
            <person name="Sabat G."/>
            <person name="Salamov A."/>
            <person name="Samejima M."/>
            <person name="Schmutz J."/>
            <person name="Slot J.C."/>
            <person name="St John F."/>
            <person name="Stenlid J."/>
            <person name="Sun H."/>
            <person name="Sun S."/>
            <person name="Syed K."/>
            <person name="Tsang A."/>
            <person name="Wiebenga A."/>
            <person name="Young D."/>
            <person name="Pisabarro A."/>
            <person name="Eastwood D.C."/>
            <person name="Martin F."/>
            <person name="Cullen D."/>
            <person name="Grigoriev I.V."/>
            <person name="Hibbett D.S."/>
        </authorList>
    </citation>
    <scope>NUCLEOTIDE SEQUENCE [LARGE SCALE GENOMIC DNA]</scope>
    <source>
        <strain evidence="6 7">MD-104</strain>
    </source>
</reference>
<evidence type="ECO:0000256" key="2">
    <source>
        <dbReference type="ARBA" id="ARBA00022888"/>
    </source>
</evidence>
<evidence type="ECO:0000313" key="7">
    <source>
        <dbReference type="Proteomes" id="UP000218811"/>
    </source>
</evidence>
<feature type="domain" description="Glutamine amidotransferase type-2" evidence="5">
    <location>
        <begin position="2"/>
        <end position="193"/>
    </location>
</feature>
<keyword evidence="2" id="KW-0061">Asparagine biosynthesis</keyword>
<dbReference type="EMBL" id="KB467831">
    <property type="protein sequence ID" value="PCH33476.1"/>
    <property type="molecule type" value="Genomic_DNA"/>
</dbReference>
<sequence>MCGILFAIQNGPQPVRAELLQQLQAANTSRGPDAQDSVGTSVDNYQLSFFVSELRLRGNIHVSQPHRDQEGNILCWNGEVFEGLSITLEENDGSELFASLREQSTIEGVRDCLGSIEGPYVFVYYQRALQRLYFARDPLGRRSLLIHRPTTASPNFLATSVSIGPHVDYDLEELLTDGICCIDIGQLSKAQNARIHEINRAITDDPPKVHDLDHIENHLSSAVDDLIAHLDRSVMLRVQNIPPSIEGAGQARVAVLFSGGIDSTMLAFLANSHVDPSEPIDLLNVAFENPRKITVKVEGNVGGLPNREKKLKLRNPLDYSTVNVSYDVPDRLTGLQEVEELRRLCPGRKWNFVEINVPFEESQCARQTIEAIMYPRRTVMDLSLALPLYFAARGIGQIRSQPEAKLEPYTTPARVLLNGLGSDELLGGYGRFRTTYKNAGWIGIIDELQLELNRIPTRNLGRDDRIISSHGKEARHPFLSLSVVGFLARLPVHMKMDPRLDAGLGEKMLLRLAARRVGLIEASSRKKRAMQFGSHSARMMPGEGDRKGDFLID</sequence>
<gene>
    <name evidence="6" type="ORF">WOLCODRAFT_160094</name>
</gene>
<dbReference type="InterPro" id="IPR014729">
    <property type="entry name" value="Rossmann-like_a/b/a_fold"/>
</dbReference>
<dbReference type="GO" id="GO:0004066">
    <property type="term" value="F:asparagine synthase (glutamine-hydrolyzing) activity"/>
    <property type="evidence" value="ECO:0007669"/>
    <property type="project" value="InterPro"/>
</dbReference>
<feature type="compositionally biased region" description="Basic and acidic residues" evidence="4">
    <location>
        <begin position="543"/>
        <end position="553"/>
    </location>
</feature>
<organism evidence="6 7">
    <name type="scientific">Wolfiporia cocos (strain MD-104)</name>
    <name type="common">Brown rot fungus</name>
    <dbReference type="NCBI Taxonomy" id="742152"/>
    <lineage>
        <taxon>Eukaryota</taxon>
        <taxon>Fungi</taxon>
        <taxon>Dikarya</taxon>
        <taxon>Basidiomycota</taxon>
        <taxon>Agaricomycotina</taxon>
        <taxon>Agaricomycetes</taxon>
        <taxon>Polyporales</taxon>
        <taxon>Phaeolaceae</taxon>
        <taxon>Wolfiporia</taxon>
    </lineage>
</organism>
<protein>
    <recommendedName>
        <fullName evidence="5">Glutamine amidotransferase type-2 domain-containing protein</fullName>
    </recommendedName>
</protein>
<dbReference type="PROSITE" id="PS51278">
    <property type="entry name" value="GATASE_TYPE_2"/>
    <property type="match status" value="1"/>
</dbReference>
<evidence type="ECO:0000256" key="4">
    <source>
        <dbReference type="SAM" id="MobiDB-lite"/>
    </source>
</evidence>
<keyword evidence="3" id="KW-0315">Glutamine amidotransferase</keyword>
<dbReference type="InterPro" id="IPR051857">
    <property type="entry name" value="Asn_synthetase_domain"/>
</dbReference>
<evidence type="ECO:0000313" key="6">
    <source>
        <dbReference type="EMBL" id="PCH33476.1"/>
    </source>
</evidence>
<dbReference type="GO" id="GO:0006529">
    <property type="term" value="P:asparagine biosynthetic process"/>
    <property type="evidence" value="ECO:0007669"/>
    <property type="project" value="UniProtKB-KW"/>
</dbReference>
<keyword evidence="7" id="KW-1185">Reference proteome</keyword>
<evidence type="ECO:0000256" key="1">
    <source>
        <dbReference type="ARBA" id="ARBA00022605"/>
    </source>
</evidence>
<dbReference type="Proteomes" id="UP000218811">
    <property type="component" value="Unassembled WGS sequence"/>
</dbReference>
<dbReference type="Pfam" id="PF00733">
    <property type="entry name" value="Asn_synthase"/>
    <property type="match status" value="2"/>
</dbReference>
<name>A0A2H3IU13_WOLCO</name>
<dbReference type="AlphaFoldDB" id="A0A2H3IU13"/>
<accession>A0A2H3IU13</accession>
<dbReference type="OrthoDB" id="10252281at2759"/>
<evidence type="ECO:0000256" key="3">
    <source>
        <dbReference type="ARBA" id="ARBA00022962"/>
    </source>
</evidence>
<dbReference type="Pfam" id="PF13537">
    <property type="entry name" value="GATase_7"/>
    <property type="match status" value="1"/>
</dbReference>
<dbReference type="SUPFAM" id="SSF56235">
    <property type="entry name" value="N-terminal nucleophile aminohydrolases (Ntn hydrolases)"/>
    <property type="match status" value="1"/>
</dbReference>
<evidence type="ECO:0000259" key="5">
    <source>
        <dbReference type="PROSITE" id="PS51278"/>
    </source>
</evidence>
<proteinExistence type="predicted"/>
<dbReference type="PANTHER" id="PTHR45937:SF1">
    <property type="entry name" value="ASPARAGINE SYNTHETASE DOMAIN-CONTAINING PROTEIN 1"/>
    <property type="match status" value="1"/>
</dbReference>
<dbReference type="PANTHER" id="PTHR45937">
    <property type="entry name" value="ASPARAGINE SYNTHETASE DOMAIN-CONTAINING PROTEIN 1"/>
    <property type="match status" value="1"/>
</dbReference>
<dbReference type="InterPro" id="IPR001962">
    <property type="entry name" value="Asn_synthase"/>
</dbReference>
<dbReference type="Gene3D" id="3.40.50.620">
    <property type="entry name" value="HUPs"/>
    <property type="match status" value="1"/>
</dbReference>